<sequence length="864" mass="94834">MPGNVTRSSPFGLVSGIPQQKSDLTLVVTPASPFAPEARKGQLHIVVEADQDVSRGRDACVLVMRTIRRIFYEDPSFSVTSSLRKAILAANRALYQQNFNAPPQKRAVVGLTCAVIKDRDLFLAQVAPAQAYVMAEDRLRALPANAAWGGTAFPFRSRALGTSLTIEPDLYRAVLRPGDGLLICTSNLSDLLSRDEVTRLLRAAEPDDTVAGLTELCRHHQITDAHGIVAMTFARLSPAAQASPFSAAGVNERARLALSGVAERLARAGADLVWLLRGPVEREARKRAEITRARLAEEERRLLHPYEEPTYSADPPPVPRPLDLGEPLSVDAAPRSSSTARSSPQMPVAPSALLGEVSFRDTPAPERVIDLSDTPGQAIVSRYARQKRRNTMASARPFEDRSNPFTRLGDAVTRRLRPRPGPPPRALPRQHRSSGLSYRRQNPPFPWLLLLLLISFISLLILYGTTLSRENALRETENVLTEAEQAVAAIRSAPDEATAQERLIEAEEALAALRSSDLITATTANRQRYEELVREYTRALAAVQKQTYFEDLTEVARHPLPGGLFDTVIVPPPPRTVTDTLSYSSIYMLDANAGILYRAPRTGGVAQPFLRPEDGIGPISVGRIRAAVWRIDNIVAVAQSGESGPFTFYFRSGNEWRYSILAGSEEWGRVGERFRAVNYEGNLYILGAARNNVLRYLSGEYGSFPLPWIQNDGGRSIETAIDLAVDGKINLLMPDGRVLIFATNSAGERAFEREIPVPQIRPPLVTATRFFVTGPPDSGSIFLIDSFNGRIIQIDKQTGEFIQQISAPPDSPIALDQLLSVFVDESSSRPTLYMVNGGQIVRGSLPDRPRSFREPVAPTPTMAP</sequence>
<dbReference type="STRING" id="383372.Rcas_1853"/>
<evidence type="ECO:0008006" key="6">
    <source>
        <dbReference type="Google" id="ProtNLM"/>
    </source>
</evidence>
<dbReference type="RefSeq" id="WP_012120369.1">
    <property type="nucleotide sequence ID" value="NC_009767.1"/>
</dbReference>
<dbReference type="InterPro" id="IPR036457">
    <property type="entry name" value="PPM-type-like_dom_sf"/>
</dbReference>
<keyword evidence="1" id="KW-0175">Coiled coil</keyword>
<evidence type="ECO:0000313" key="5">
    <source>
        <dbReference type="Proteomes" id="UP000000263"/>
    </source>
</evidence>
<feature type="region of interest" description="Disordered" evidence="2">
    <location>
        <begin position="390"/>
        <end position="437"/>
    </location>
</feature>
<dbReference type="KEGG" id="rca:Rcas_1853"/>
<evidence type="ECO:0000256" key="2">
    <source>
        <dbReference type="SAM" id="MobiDB-lite"/>
    </source>
</evidence>
<dbReference type="AlphaFoldDB" id="A7NKC4"/>
<evidence type="ECO:0000313" key="4">
    <source>
        <dbReference type="EMBL" id="ABU57944.1"/>
    </source>
</evidence>
<keyword evidence="3" id="KW-0472">Membrane</keyword>
<dbReference type="SUPFAM" id="SSF101898">
    <property type="entry name" value="NHL repeat"/>
    <property type="match status" value="1"/>
</dbReference>
<dbReference type="EMBL" id="CP000804">
    <property type="protein sequence ID" value="ABU57944.1"/>
    <property type="molecule type" value="Genomic_DNA"/>
</dbReference>
<keyword evidence="3" id="KW-0812">Transmembrane</keyword>
<dbReference type="HOGENOM" id="CLU_331707_0_0_0"/>
<keyword evidence="5" id="KW-1185">Reference proteome</keyword>
<dbReference type="SUPFAM" id="SSF81606">
    <property type="entry name" value="PP2C-like"/>
    <property type="match status" value="1"/>
</dbReference>
<feature type="region of interest" description="Disordered" evidence="2">
    <location>
        <begin position="305"/>
        <end position="348"/>
    </location>
</feature>
<organism evidence="4 5">
    <name type="scientific">Roseiflexus castenholzii (strain DSM 13941 / HLO8)</name>
    <dbReference type="NCBI Taxonomy" id="383372"/>
    <lineage>
        <taxon>Bacteria</taxon>
        <taxon>Bacillati</taxon>
        <taxon>Chloroflexota</taxon>
        <taxon>Chloroflexia</taxon>
        <taxon>Chloroflexales</taxon>
        <taxon>Roseiflexineae</taxon>
        <taxon>Roseiflexaceae</taxon>
        <taxon>Roseiflexus</taxon>
    </lineage>
</organism>
<name>A7NKC4_ROSCS</name>
<feature type="region of interest" description="Disordered" evidence="2">
    <location>
        <begin position="844"/>
        <end position="864"/>
    </location>
</feature>
<protein>
    <recommendedName>
        <fullName evidence="6">PPM-type phosphatase domain-containing protein</fullName>
    </recommendedName>
</protein>
<reference evidence="4 5" key="1">
    <citation type="submission" date="2007-08" db="EMBL/GenBank/DDBJ databases">
        <title>Complete sequence of Roseiflexus castenholzii DSM 13941.</title>
        <authorList>
            <consortium name="US DOE Joint Genome Institute"/>
            <person name="Copeland A."/>
            <person name="Lucas S."/>
            <person name="Lapidus A."/>
            <person name="Barry K."/>
            <person name="Glavina del Rio T."/>
            <person name="Dalin E."/>
            <person name="Tice H."/>
            <person name="Pitluck S."/>
            <person name="Thompson L.S."/>
            <person name="Brettin T."/>
            <person name="Bruce D."/>
            <person name="Detter J.C."/>
            <person name="Han C."/>
            <person name="Tapia R."/>
            <person name="Schmutz J."/>
            <person name="Larimer F."/>
            <person name="Land M."/>
            <person name="Hauser L."/>
            <person name="Kyrpides N."/>
            <person name="Mikhailova N."/>
            <person name="Bryant D.A."/>
            <person name="Hanada S."/>
            <person name="Tsukatani Y."/>
            <person name="Richardson P."/>
        </authorList>
    </citation>
    <scope>NUCLEOTIDE SEQUENCE [LARGE SCALE GENOMIC DNA]</scope>
    <source>
        <strain evidence="5">DSM 13941 / HLO8</strain>
    </source>
</reference>
<dbReference type="eggNOG" id="COG0631">
    <property type="taxonomic scope" value="Bacteria"/>
</dbReference>
<feature type="transmembrane region" description="Helical" evidence="3">
    <location>
        <begin position="445"/>
        <end position="464"/>
    </location>
</feature>
<evidence type="ECO:0000256" key="1">
    <source>
        <dbReference type="SAM" id="Coils"/>
    </source>
</evidence>
<proteinExistence type="predicted"/>
<keyword evidence="3" id="KW-1133">Transmembrane helix</keyword>
<feature type="coiled-coil region" evidence="1">
    <location>
        <begin position="473"/>
        <end position="546"/>
    </location>
</feature>
<dbReference type="Proteomes" id="UP000000263">
    <property type="component" value="Chromosome"/>
</dbReference>
<dbReference type="OrthoDB" id="135066at2"/>
<evidence type="ECO:0000256" key="3">
    <source>
        <dbReference type="SAM" id="Phobius"/>
    </source>
</evidence>
<gene>
    <name evidence="4" type="ordered locus">Rcas_1853</name>
</gene>
<accession>A7NKC4</accession>
<feature type="compositionally biased region" description="Low complexity" evidence="2">
    <location>
        <begin position="332"/>
        <end position="344"/>
    </location>
</feature>
<dbReference type="Gene3D" id="3.60.40.10">
    <property type="entry name" value="PPM-type phosphatase domain"/>
    <property type="match status" value="1"/>
</dbReference>